<gene>
    <name evidence="2" type="ordered locus">Desti_3829</name>
</gene>
<keyword evidence="3" id="KW-1185">Reference proteome</keyword>
<evidence type="ECO:0000256" key="1">
    <source>
        <dbReference type="SAM" id="SignalP"/>
    </source>
</evidence>
<dbReference type="RefSeq" id="WP_014811597.1">
    <property type="nucleotide sequence ID" value="NC_018025.1"/>
</dbReference>
<organism evidence="2 3">
    <name type="scientific">Desulfomonile tiedjei (strain ATCC 49306 / DSM 6799 / DCB-1)</name>
    <dbReference type="NCBI Taxonomy" id="706587"/>
    <lineage>
        <taxon>Bacteria</taxon>
        <taxon>Pseudomonadati</taxon>
        <taxon>Thermodesulfobacteriota</taxon>
        <taxon>Desulfomonilia</taxon>
        <taxon>Desulfomonilales</taxon>
        <taxon>Desulfomonilaceae</taxon>
        <taxon>Desulfomonile</taxon>
    </lineage>
</organism>
<protein>
    <submittedName>
        <fullName evidence="2">Uncharacterized protein</fullName>
    </submittedName>
</protein>
<dbReference type="EMBL" id="CP003360">
    <property type="protein sequence ID" value="AFM26471.1"/>
    <property type="molecule type" value="Genomic_DNA"/>
</dbReference>
<reference evidence="3" key="1">
    <citation type="submission" date="2012-06" db="EMBL/GenBank/DDBJ databases">
        <title>Complete sequence of chromosome of Desulfomonile tiedjei DSM 6799.</title>
        <authorList>
            <person name="Lucas S."/>
            <person name="Copeland A."/>
            <person name="Lapidus A."/>
            <person name="Glavina del Rio T."/>
            <person name="Dalin E."/>
            <person name="Tice H."/>
            <person name="Bruce D."/>
            <person name="Goodwin L."/>
            <person name="Pitluck S."/>
            <person name="Peters L."/>
            <person name="Ovchinnikova G."/>
            <person name="Zeytun A."/>
            <person name="Lu M."/>
            <person name="Kyrpides N."/>
            <person name="Mavromatis K."/>
            <person name="Ivanova N."/>
            <person name="Brettin T."/>
            <person name="Detter J.C."/>
            <person name="Han C."/>
            <person name="Larimer F."/>
            <person name="Land M."/>
            <person name="Hauser L."/>
            <person name="Markowitz V."/>
            <person name="Cheng J.-F."/>
            <person name="Hugenholtz P."/>
            <person name="Woyke T."/>
            <person name="Wu D."/>
            <person name="Spring S."/>
            <person name="Schroeder M."/>
            <person name="Brambilla E."/>
            <person name="Klenk H.-P."/>
            <person name="Eisen J.A."/>
        </authorList>
    </citation>
    <scope>NUCLEOTIDE SEQUENCE [LARGE SCALE GENOMIC DNA]</scope>
    <source>
        <strain evidence="3">ATCC 49306 / DSM 6799 / DCB-1</strain>
    </source>
</reference>
<dbReference type="HOGENOM" id="CLU_727108_0_0_7"/>
<sequence>MVIVKPLKLLVCLCVLSLTLITAATVTVSWAYSDISGSTVIQGDALSAEPRVNPQYRSKAPVRTQQSAVSSGYTARRSYYSAPPVAYPGNPSQGAVCPPGNPGPGSACGPFPQGGGLSNLFGLQGFGYGPCAPPPFLPRMGCSKFQLNAKIWYSNLNSSTIVWGSNAIGGEAPQLSLTKNLGLRKYEYLSEYEAQCQVKPNWGIRVSFMPIRYRDNFIPSSMFYFGNTLYPAFVSTLTIWDRNIYRAALVYDWFKQPHAISSLFAGYTLVDDKLTVSDTIQTRTRNQAAHLATAGMSFERFVRYLGTSVASVHCKWSIDFLEGYLGWDGYAAGRISVPMNYGRYGYIEAGWRWVVLEIDQPCNVNKISLEGAMAAVGIIF</sequence>
<feature type="chain" id="PRO_5003687244" evidence="1">
    <location>
        <begin position="25"/>
        <end position="380"/>
    </location>
</feature>
<dbReference type="KEGG" id="dti:Desti_3829"/>
<name>I4CA80_DESTA</name>
<dbReference type="AlphaFoldDB" id="I4CA80"/>
<evidence type="ECO:0000313" key="2">
    <source>
        <dbReference type="EMBL" id="AFM26471.1"/>
    </source>
</evidence>
<dbReference type="Proteomes" id="UP000006055">
    <property type="component" value="Chromosome"/>
</dbReference>
<feature type="signal peptide" evidence="1">
    <location>
        <begin position="1"/>
        <end position="24"/>
    </location>
</feature>
<proteinExistence type="predicted"/>
<evidence type="ECO:0000313" key="3">
    <source>
        <dbReference type="Proteomes" id="UP000006055"/>
    </source>
</evidence>
<keyword evidence="1" id="KW-0732">Signal</keyword>
<accession>I4CA80</accession>